<dbReference type="FunCoup" id="Q21600">
    <property type="interactions" value="156"/>
</dbReference>
<evidence type="ECO:0000256" key="1">
    <source>
        <dbReference type="SAM" id="MobiDB-lite"/>
    </source>
</evidence>
<feature type="region of interest" description="Disordered" evidence="1">
    <location>
        <begin position="189"/>
        <end position="219"/>
    </location>
</feature>
<dbReference type="InParanoid" id="Q21600"/>
<dbReference type="PaxDb" id="6239-M88.3"/>
<dbReference type="STRING" id="6239.M88.3.1"/>
<protein>
    <submittedName>
        <fullName evidence="2">RING-type domain-containing protein</fullName>
    </submittedName>
</protein>
<name>Q21600_CAEEL</name>
<dbReference type="OMA" id="CNRECFA"/>
<evidence type="ECO:0000313" key="3">
    <source>
        <dbReference type="Proteomes" id="UP000001940"/>
    </source>
</evidence>
<dbReference type="KEGG" id="cel:CELE_M88.3"/>
<accession>Q21600</accession>
<dbReference type="EMBL" id="BX284603">
    <property type="protein sequence ID" value="CAA84333.1"/>
    <property type="molecule type" value="Genomic_DNA"/>
</dbReference>
<dbReference type="PANTHER" id="PTHR31430">
    <property type="entry name" value="PROTEIN CBG22332-RELATED"/>
    <property type="match status" value="1"/>
</dbReference>
<dbReference type="AlphaFoldDB" id="Q21600"/>
<keyword evidence="3" id="KW-1185">Reference proteome</keyword>
<evidence type="ECO:0000313" key="4">
    <source>
        <dbReference type="WormBase" id="M88.3"/>
    </source>
</evidence>
<gene>
    <name evidence="2" type="ORF">CELE_M88.3</name>
    <name evidence="2 4" type="ORF">M88.3</name>
</gene>
<dbReference type="PIR" id="T23834">
    <property type="entry name" value="T23834"/>
</dbReference>
<organism evidence="2 3">
    <name type="scientific">Caenorhabditis elegans</name>
    <dbReference type="NCBI Taxonomy" id="6239"/>
    <lineage>
        <taxon>Eukaryota</taxon>
        <taxon>Metazoa</taxon>
        <taxon>Ecdysozoa</taxon>
        <taxon>Nematoda</taxon>
        <taxon>Chromadorea</taxon>
        <taxon>Rhabditida</taxon>
        <taxon>Rhabditina</taxon>
        <taxon>Rhabditomorpha</taxon>
        <taxon>Rhabditoidea</taxon>
        <taxon>Rhabditidae</taxon>
        <taxon>Peloderinae</taxon>
        <taxon>Caenorhabditis</taxon>
    </lineage>
</organism>
<proteinExistence type="predicted"/>
<dbReference type="RefSeq" id="NP_497921.1">
    <property type="nucleotide sequence ID" value="NM_065520.1"/>
</dbReference>
<dbReference type="CTD" id="187471"/>
<dbReference type="GeneID" id="187471"/>
<dbReference type="eggNOG" id="ENOG502SXA4">
    <property type="taxonomic scope" value="Eukaryota"/>
</dbReference>
<dbReference type="WormBase" id="M88.3">
    <property type="protein sequence ID" value="CE01038"/>
    <property type="gene ID" value="WBGene00010906"/>
</dbReference>
<dbReference type="HOGENOM" id="CLU_033191_0_0_1"/>
<dbReference type="UCSC" id="M88.3">
    <property type="organism name" value="c. elegans"/>
</dbReference>
<evidence type="ECO:0000313" key="2">
    <source>
        <dbReference type="EMBL" id="CAA84333.1"/>
    </source>
</evidence>
<dbReference type="OrthoDB" id="5831839at2759"/>
<dbReference type="Proteomes" id="UP000001940">
    <property type="component" value="Chromosome III"/>
</dbReference>
<sequence length="354" mass="39843">MTDFNSNETNNSLLSSASSFSSFLPVPGILELIPPFVRDMCKSPKNVEMRVAFDAPTQQSTYTYSINWEDNENSDDKYLKILQKSISRSTSIGSLNTIKSTTVVHDVPPPVTAICDGPCKKAFPSNLLNTIGRCGHYLCTACYGILKNSDGTTGCSSRMCYWKGKDRKEAKKNFEKEVCRKQRLRAREMKSRGIDVKSASSASSRTSPSPHESSEETDCAVGSVMDNLSNAKGDFRLIYPLLQEMIGVKLYVLEQLDILGVQHNVVELEVQSTTKVNRVITSLLREYFQTLPPDQSGVLYHVELEPGWSRRVRRVRTKQYNSLELYNFSKVDEYIVFVMDFGAFLKNGVKINFV</sequence>
<dbReference type="PhylomeDB" id="Q21600"/>
<reference evidence="2 3" key="1">
    <citation type="journal article" date="1998" name="Science">
        <title>Genome sequence of the nematode C. elegans: a platform for investigating biology.</title>
        <authorList>
            <consortium name="The C. elegans sequencing consortium"/>
            <person name="Sulson J.E."/>
            <person name="Waterston R."/>
        </authorList>
    </citation>
    <scope>NUCLEOTIDE SEQUENCE [LARGE SCALE GENOMIC DNA]</scope>
    <source>
        <strain evidence="2 3">Bristol N2</strain>
    </source>
</reference>
<feature type="compositionally biased region" description="Low complexity" evidence="1">
    <location>
        <begin position="198"/>
        <end position="211"/>
    </location>
</feature>
<dbReference type="PANTHER" id="PTHR31430:SF1">
    <property type="entry name" value="RING-TYPE DOMAIN-CONTAINING PROTEIN"/>
    <property type="match status" value="1"/>
</dbReference>
<dbReference type="Bgee" id="WBGene00010906">
    <property type="expression patterns" value="Expressed in pharyngeal muscle cell (C elegans) and 3 other cell types or tissues"/>
</dbReference>
<dbReference type="AGR" id="WB:WBGene00010906"/>